<dbReference type="InterPro" id="IPR039426">
    <property type="entry name" value="TonB-dep_rcpt-like"/>
</dbReference>
<gene>
    <name evidence="20" type="ORF">ACG33_13040</name>
</gene>
<keyword evidence="3 14" id="KW-0813">Transport</keyword>
<dbReference type="GO" id="GO:0009279">
    <property type="term" value="C:cell outer membrane"/>
    <property type="evidence" value="ECO:0007669"/>
    <property type="project" value="UniProtKB-SubCell"/>
</dbReference>
<evidence type="ECO:0000256" key="6">
    <source>
        <dbReference type="ARBA" id="ARBA00022692"/>
    </source>
</evidence>
<keyword evidence="10 16" id="KW-0798">TonB box</keyword>
<dbReference type="Pfam" id="PF07715">
    <property type="entry name" value="Plug"/>
    <property type="match status" value="1"/>
</dbReference>
<keyword evidence="9" id="KW-0406">Ion transport</keyword>
<keyword evidence="11 14" id="KW-0472">Membrane</keyword>
<evidence type="ECO:0000256" key="17">
    <source>
        <dbReference type="SAM" id="SignalP"/>
    </source>
</evidence>
<evidence type="ECO:0000313" key="20">
    <source>
        <dbReference type="EMBL" id="AMN48007.1"/>
    </source>
</evidence>
<evidence type="ECO:0000259" key="18">
    <source>
        <dbReference type="Pfam" id="PF00593"/>
    </source>
</evidence>
<dbReference type="PROSITE" id="PS52016">
    <property type="entry name" value="TONB_DEPENDENT_REC_3"/>
    <property type="match status" value="1"/>
</dbReference>
<dbReference type="RefSeq" id="WP_066921842.1">
    <property type="nucleotide sequence ID" value="NZ_CP011971.1"/>
</dbReference>
<evidence type="ECO:0000256" key="10">
    <source>
        <dbReference type="ARBA" id="ARBA00023077"/>
    </source>
</evidence>
<keyword evidence="8" id="KW-0408">Iron</keyword>
<dbReference type="NCBIfam" id="TIGR01783">
    <property type="entry name" value="TonB-siderophor"/>
    <property type="match status" value="1"/>
</dbReference>
<evidence type="ECO:0000256" key="9">
    <source>
        <dbReference type="ARBA" id="ARBA00023065"/>
    </source>
</evidence>
<comment type="similarity">
    <text evidence="2 14 16">Belongs to the TonB-dependent receptor family.</text>
</comment>
<evidence type="ECO:0000256" key="2">
    <source>
        <dbReference type="ARBA" id="ARBA00009810"/>
    </source>
</evidence>
<dbReference type="GO" id="GO:0015891">
    <property type="term" value="P:siderophore transport"/>
    <property type="evidence" value="ECO:0007669"/>
    <property type="project" value="InterPro"/>
</dbReference>
<dbReference type="CDD" id="cd01347">
    <property type="entry name" value="ligand_gated_channel"/>
    <property type="match status" value="1"/>
</dbReference>
<feature type="domain" description="TonB-dependent receptor-like beta-barrel" evidence="18">
    <location>
        <begin position="232"/>
        <end position="694"/>
    </location>
</feature>
<evidence type="ECO:0000256" key="12">
    <source>
        <dbReference type="ARBA" id="ARBA00023170"/>
    </source>
</evidence>
<dbReference type="InterPro" id="IPR010917">
    <property type="entry name" value="TonB_rcpt_CS"/>
</dbReference>
<dbReference type="Gene3D" id="2.170.130.10">
    <property type="entry name" value="TonB-dependent receptor, plug domain"/>
    <property type="match status" value="1"/>
</dbReference>
<dbReference type="AlphaFoldDB" id="A0A127FC74"/>
<evidence type="ECO:0000259" key="19">
    <source>
        <dbReference type="Pfam" id="PF07715"/>
    </source>
</evidence>
<dbReference type="STRING" id="465721.ACG33_13040"/>
<dbReference type="PANTHER" id="PTHR32552">
    <property type="entry name" value="FERRICHROME IRON RECEPTOR-RELATED"/>
    <property type="match status" value="1"/>
</dbReference>
<evidence type="ECO:0000256" key="3">
    <source>
        <dbReference type="ARBA" id="ARBA00022448"/>
    </source>
</evidence>
<dbReference type="GO" id="GO:0038023">
    <property type="term" value="F:signaling receptor activity"/>
    <property type="evidence" value="ECO:0007669"/>
    <property type="project" value="InterPro"/>
</dbReference>
<dbReference type="KEGG" id="sdf:ACG33_13040"/>
<evidence type="ECO:0000256" key="11">
    <source>
        <dbReference type="ARBA" id="ARBA00023136"/>
    </source>
</evidence>
<feature type="signal peptide" evidence="17">
    <location>
        <begin position="1"/>
        <end position="29"/>
    </location>
</feature>
<keyword evidence="7 17" id="KW-0732">Signal</keyword>
<dbReference type="InterPro" id="IPR037066">
    <property type="entry name" value="Plug_dom_sf"/>
</dbReference>
<dbReference type="Gene3D" id="2.40.170.20">
    <property type="entry name" value="TonB-dependent receptor, beta-barrel domain"/>
    <property type="match status" value="1"/>
</dbReference>
<evidence type="ECO:0000256" key="8">
    <source>
        <dbReference type="ARBA" id="ARBA00023004"/>
    </source>
</evidence>
<evidence type="ECO:0000256" key="7">
    <source>
        <dbReference type="ARBA" id="ARBA00022729"/>
    </source>
</evidence>
<keyword evidence="13 14" id="KW-0998">Cell outer membrane</keyword>
<dbReference type="EMBL" id="CP011971">
    <property type="protein sequence ID" value="AMN48007.1"/>
    <property type="molecule type" value="Genomic_DNA"/>
</dbReference>
<dbReference type="GO" id="GO:0015344">
    <property type="term" value="F:siderophore uptake transmembrane transporter activity"/>
    <property type="evidence" value="ECO:0007669"/>
    <property type="project" value="TreeGrafter"/>
</dbReference>
<keyword evidence="4 14" id="KW-1134">Transmembrane beta strand</keyword>
<evidence type="ECO:0000256" key="16">
    <source>
        <dbReference type="RuleBase" id="RU003357"/>
    </source>
</evidence>
<evidence type="ECO:0000256" key="14">
    <source>
        <dbReference type="PROSITE-ProRule" id="PRU01360"/>
    </source>
</evidence>
<protein>
    <submittedName>
        <fullName evidence="20">TonB-dependent receptor</fullName>
    </submittedName>
</protein>
<sequence length="725" mass="78837">MKSMHPTARTHRLLLSFVVGTALAPAAYAAEAPPTTTLPTVRAIAEPDAYSASAADAMKTNTPLRDVPQSVSVITRKSIDDLNMQNIGDAVVYVPGVVMAQGEGNRETPVIRGVSSTGDFFLDGLRDDVQYYRDLYNIAQVEVLKGPNGMLFGRGGTGGLINRVTKQADWQEVRALTLQGGSNSNKRITLDAGQGLNESVAFRVNGLYEDSDSYRDDVTLKRYGINPTLSFKAGENTTISLGVEYFHDERVADRGISSYLGRPLDLDPGTFIGDPDQSPTESTVKSSNALIEHRFSDDMVLRNRTRYADYDKFYQNVFAGAVNTAAVAGNPPGTMVAIVAYNSATQRQNFFNQTDLNFSVTTGVIRHNLLTGIELGRQDTKNFRNTGYFDGVAPGTTSITVPVNNPRTTQPVTWRQSATDADNDGTAKIIALYAQDEIVLSPRWQVIAGLRFDNFKVDLTNKRTAARFDSKDNLLSPRLALVHKPLEALSLYASYGLTYQPRAGDQLASLSASNASLDPEEFTNYEIGAKWDALPALSLSAALFRLERSNIAVADPQAGEPGGPPPGTMILVKGQRNRGIELGATGAVTNQWSLIGSFAYQEGEVTHDQSATILKGAHLGALPKATFSLWNRYDFSSMWGIGVGVIHKDDVFASTQNLASPAINVKLPSYTRVDAAAFFTFSERLRAQVNIENLLDKDYYVFANSNNNITPGSPRAFRVTLTASF</sequence>
<evidence type="ECO:0000256" key="13">
    <source>
        <dbReference type="ARBA" id="ARBA00023237"/>
    </source>
</evidence>
<keyword evidence="5" id="KW-0410">Iron transport</keyword>
<dbReference type="Proteomes" id="UP000070250">
    <property type="component" value="Chromosome"/>
</dbReference>
<keyword evidence="6 14" id="KW-0812">Transmembrane</keyword>
<dbReference type="InterPro" id="IPR000531">
    <property type="entry name" value="Beta-barrel_TonB"/>
</dbReference>
<dbReference type="PANTHER" id="PTHR32552:SF68">
    <property type="entry name" value="FERRICHROME OUTER MEMBRANE TRANSPORTER_PHAGE RECEPTOR"/>
    <property type="match status" value="1"/>
</dbReference>
<organism evidence="20 21">
    <name type="scientific">Steroidobacter denitrificans</name>
    <dbReference type="NCBI Taxonomy" id="465721"/>
    <lineage>
        <taxon>Bacteria</taxon>
        <taxon>Pseudomonadati</taxon>
        <taxon>Pseudomonadota</taxon>
        <taxon>Gammaproteobacteria</taxon>
        <taxon>Steroidobacterales</taxon>
        <taxon>Steroidobacteraceae</taxon>
        <taxon>Steroidobacter</taxon>
    </lineage>
</organism>
<dbReference type="Pfam" id="PF00593">
    <property type="entry name" value="TonB_dep_Rec_b-barrel"/>
    <property type="match status" value="1"/>
</dbReference>
<dbReference type="PATRIC" id="fig|465721.4.peg.2789"/>
<evidence type="ECO:0000313" key="21">
    <source>
        <dbReference type="Proteomes" id="UP000070250"/>
    </source>
</evidence>
<proteinExistence type="inferred from homology"/>
<keyword evidence="21" id="KW-1185">Reference proteome</keyword>
<feature type="short sequence motif" description="TonB C-terminal box" evidence="15">
    <location>
        <begin position="708"/>
        <end position="725"/>
    </location>
</feature>
<evidence type="ECO:0000256" key="4">
    <source>
        <dbReference type="ARBA" id="ARBA00022452"/>
    </source>
</evidence>
<evidence type="ECO:0000256" key="15">
    <source>
        <dbReference type="PROSITE-ProRule" id="PRU10144"/>
    </source>
</evidence>
<dbReference type="InterPro" id="IPR012910">
    <property type="entry name" value="Plug_dom"/>
</dbReference>
<accession>A0A127FC74</accession>
<feature type="chain" id="PRO_5007448328" evidence="17">
    <location>
        <begin position="30"/>
        <end position="725"/>
    </location>
</feature>
<keyword evidence="12 20" id="KW-0675">Receptor</keyword>
<dbReference type="PROSITE" id="PS01156">
    <property type="entry name" value="TONB_DEPENDENT_REC_2"/>
    <property type="match status" value="1"/>
</dbReference>
<dbReference type="OrthoDB" id="9760494at2"/>
<comment type="subcellular location">
    <subcellularLocation>
        <location evidence="1 14">Cell outer membrane</location>
        <topology evidence="1 14">Multi-pass membrane protein</topology>
    </subcellularLocation>
</comment>
<name>A0A127FC74_STEDE</name>
<dbReference type="SUPFAM" id="SSF56935">
    <property type="entry name" value="Porins"/>
    <property type="match status" value="1"/>
</dbReference>
<feature type="domain" description="TonB-dependent receptor plug" evidence="19">
    <location>
        <begin position="64"/>
        <end position="159"/>
    </location>
</feature>
<dbReference type="InterPro" id="IPR010105">
    <property type="entry name" value="TonB_sidphr_rcpt"/>
</dbReference>
<evidence type="ECO:0000256" key="5">
    <source>
        <dbReference type="ARBA" id="ARBA00022496"/>
    </source>
</evidence>
<reference evidence="20 21" key="1">
    <citation type="submission" date="2015-06" db="EMBL/GenBank/DDBJ databases">
        <title>A Comprehensive Approach to Explore the Metabolic and Phylogenetic Diversity of Bacterial Steroid Degradation in the Environment: Testosterone as an Example.</title>
        <authorList>
            <person name="Yang F.-C."/>
            <person name="Chen Y.-L."/>
            <person name="Yu C.-P."/>
            <person name="Tang S.-L."/>
            <person name="Wang P.-H."/>
            <person name="Ismail W."/>
            <person name="Wang C.-H."/>
            <person name="Yang C.-Y."/>
            <person name="Chiang Y.-R."/>
        </authorList>
    </citation>
    <scope>NUCLEOTIDE SEQUENCE [LARGE SCALE GENOMIC DNA]</scope>
    <source>
        <strain evidence="20 21">DSM 18526</strain>
    </source>
</reference>
<dbReference type="InterPro" id="IPR036942">
    <property type="entry name" value="Beta-barrel_TonB_sf"/>
</dbReference>
<evidence type="ECO:0000256" key="1">
    <source>
        <dbReference type="ARBA" id="ARBA00004571"/>
    </source>
</evidence>